<dbReference type="PANTHER" id="PTHR11920">
    <property type="entry name" value="GUANYLYL CYCLASE"/>
    <property type="match status" value="1"/>
</dbReference>
<keyword evidence="6" id="KW-0547">Nucleotide-binding</keyword>
<evidence type="ECO:0000256" key="7">
    <source>
        <dbReference type="ARBA" id="ARBA00022989"/>
    </source>
</evidence>
<dbReference type="GO" id="GO:0007635">
    <property type="term" value="P:chemosensory behavior"/>
    <property type="evidence" value="ECO:0007669"/>
    <property type="project" value="UniProtKB-ARBA"/>
</dbReference>
<evidence type="ECO:0000256" key="15">
    <source>
        <dbReference type="SAM" id="Phobius"/>
    </source>
</evidence>
<gene>
    <name evidence="18" type="ORF">DdX_16869</name>
</gene>
<keyword evidence="19" id="KW-1185">Reference proteome</keyword>
<dbReference type="PROSITE" id="PS00452">
    <property type="entry name" value="GUANYLATE_CYCLASE_1"/>
    <property type="match status" value="1"/>
</dbReference>
<keyword evidence="4 15" id="KW-0812">Transmembrane</keyword>
<name>A0AAD4MNB9_9BILA</name>
<dbReference type="CDD" id="cd07302">
    <property type="entry name" value="CHD"/>
    <property type="match status" value="1"/>
</dbReference>
<evidence type="ECO:0000256" key="14">
    <source>
        <dbReference type="RuleBase" id="RU003431"/>
    </source>
</evidence>
<dbReference type="InterPro" id="IPR001054">
    <property type="entry name" value="A/G_cyclase"/>
</dbReference>
<dbReference type="Gene3D" id="1.10.510.10">
    <property type="entry name" value="Transferase(Phosphotransferase) domain 1"/>
    <property type="match status" value="1"/>
</dbReference>
<dbReference type="FunFam" id="3.30.70.1230:FF:000023">
    <property type="entry name" value="Guanylate cyclase"/>
    <property type="match status" value="1"/>
</dbReference>
<reference evidence="18" key="1">
    <citation type="submission" date="2022-01" db="EMBL/GenBank/DDBJ databases">
        <title>Genome Sequence Resource for Two Populations of Ditylenchus destructor, the Migratory Endoparasitic Phytonematode.</title>
        <authorList>
            <person name="Zhang H."/>
            <person name="Lin R."/>
            <person name="Xie B."/>
        </authorList>
    </citation>
    <scope>NUCLEOTIDE SEQUENCE</scope>
    <source>
        <strain evidence="18">BazhouSP</strain>
    </source>
</reference>
<comment type="catalytic activity">
    <reaction evidence="1 14">
        <text>GTP = 3',5'-cyclic GMP + diphosphate</text>
        <dbReference type="Rhea" id="RHEA:13665"/>
        <dbReference type="ChEBI" id="CHEBI:33019"/>
        <dbReference type="ChEBI" id="CHEBI:37565"/>
        <dbReference type="ChEBI" id="CHEBI:57746"/>
        <dbReference type="EC" id="4.6.1.2"/>
    </reaction>
</comment>
<keyword evidence="12 14" id="KW-0141">cGMP biosynthesis</keyword>
<dbReference type="PANTHER" id="PTHR11920:SF493">
    <property type="entry name" value="RECEPTOR-TYPE GUANYLATE CYCLASE GCY-22"/>
    <property type="match status" value="1"/>
</dbReference>
<protein>
    <recommendedName>
        <fullName evidence="3 14">Guanylate cyclase</fullName>
        <ecNumber evidence="3 14">4.6.1.2</ecNumber>
    </recommendedName>
</protein>
<evidence type="ECO:0000256" key="8">
    <source>
        <dbReference type="ARBA" id="ARBA00023136"/>
    </source>
</evidence>
<dbReference type="GO" id="GO:0004016">
    <property type="term" value="F:adenylate cyclase activity"/>
    <property type="evidence" value="ECO:0007669"/>
    <property type="project" value="TreeGrafter"/>
</dbReference>
<dbReference type="Gene3D" id="6.10.250.780">
    <property type="match status" value="1"/>
</dbReference>
<keyword evidence="7 15" id="KW-1133">Transmembrane helix</keyword>
<evidence type="ECO:0000256" key="12">
    <source>
        <dbReference type="ARBA" id="ARBA00023293"/>
    </source>
</evidence>
<feature type="transmembrane region" description="Helical" evidence="15">
    <location>
        <begin position="58"/>
        <end position="83"/>
    </location>
</feature>
<dbReference type="SMART" id="SM00044">
    <property type="entry name" value="CYCc"/>
    <property type="match status" value="1"/>
</dbReference>
<sequence>MTNSTNASVLNSVGAYSAMYANESVTVWALRGGITPISHPICGFDGSECPVDFFQENLIYLIAGIIVIISAIFVLVLFFVLILRNKKRAKLRLDELWQIPWAKLLRRSEQLDPSRSMLGSMASSSISTKSSILSKKDTANIYYCYFEKIAVIARKHKVQVELTEAHKAEFRYMRQLDHVNLNKFFGISLDAPDAIFSIWRYCERSTLANTIEHNSENMDGFIMTSLIRDIAEGLHEIHTSPILRQHGMLSSDTILVTDRWQVKIQYYGLSAMKEFTVRHEKDKYALWTAPEILRIRQNRVGTQKGDIYAFAIVCSEIVTKKPAWNVGDADESEDEIIYRIRRGGATPFRPILNIDPSLDLNSALPQLIRDCWNEEPEKRPKIEVIRTAVKSMLNSKATNLMDYFFSLMENNATVLEREVSERTMELVQEKKKSDILLYRMLPRFVADRLKLGQTVAPELFEAVTVFFSDVVSFTTLASQSTPLQVVNLLNDLYTTFDLIIDQHSVYKVETIGDGLHCVSGLPLRNGNEHVREIADMSFAFLRSIKAFKVAHLPHYHINIRIGIHTGPCVAGVVGITAPRYCIFGDTVNLASRMESSSKPGRIHITSETNRYLLEIIRHPRYRTESRGEVMIKGTGPLETFWLLSPDD</sequence>
<evidence type="ECO:0000256" key="5">
    <source>
        <dbReference type="ARBA" id="ARBA00022729"/>
    </source>
</evidence>
<evidence type="ECO:0000259" key="17">
    <source>
        <dbReference type="PROSITE" id="PS50125"/>
    </source>
</evidence>
<dbReference type="GO" id="GO:0007168">
    <property type="term" value="P:receptor guanylyl cyclase signaling pathway"/>
    <property type="evidence" value="ECO:0007669"/>
    <property type="project" value="TreeGrafter"/>
</dbReference>
<comment type="caution">
    <text evidence="18">The sequence shown here is derived from an EMBL/GenBank/DDBJ whole genome shotgun (WGS) entry which is preliminary data.</text>
</comment>
<evidence type="ECO:0000256" key="11">
    <source>
        <dbReference type="ARBA" id="ARBA00023239"/>
    </source>
</evidence>
<feature type="domain" description="Protein kinase" evidence="16">
    <location>
        <begin position="127"/>
        <end position="393"/>
    </location>
</feature>
<comment type="subcellular location">
    <subcellularLocation>
        <location evidence="2">Membrane</location>
        <topology evidence="2">Single-pass type I membrane protein</topology>
    </subcellularLocation>
</comment>
<dbReference type="Proteomes" id="UP001201812">
    <property type="component" value="Unassembled WGS sequence"/>
</dbReference>
<evidence type="ECO:0000256" key="9">
    <source>
        <dbReference type="ARBA" id="ARBA00023170"/>
    </source>
</evidence>
<evidence type="ECO:0000259" key="16">
    <source>
        <dbReference type="PROSITE" id="PS50011"/>
    </source>
</evidence>
<dbReference type="GO" id="GO:0004672">
    <property type="term" value="F:protein kinase activity"/>
    <property type="evidence" value="ECO:0007669"/>
    <property type="project" value="InterPro"/>
</dbReference>
<organism evidence="18 19">
    <name type="scientific">Ditylenchus destructor</name>
    <dbReference type="NCBI Taxonomy" id="166010"/>
    <lineage>
        <taxon>Eukaryota</taxon>
        <taxon>Metazoa</taxon>
        <taxon>Ecdysozoa</taxon>
        <taxon>Nematoda</taxon>
        <taxon>Chromadorea</taxon>
        <taxon>Rhabditida</taxon>
        <taxon>Tylenchina</taxon>
        <taxon>Tylenchomorpha</taxon>
        <taxon>Sphaerularioidea</taxon>
        <taxon>Anguinidae</taxon>
        <taxon>Anguininae</taxon>
        <taxon>Ditylenchus</taxon>
    </lineage>
</organism>
<dbReference type="Pfam" id="PF00211">
    <property type="entry name" value="Guanylate_cyc"/>
    <property type="match status" value="1"/>
</dbReference>
<dbReference type="InterPro" id="IPR001245">
    <property type="entry name" value="Ser-Thr/Tyr_kinase_cat_dom"/>
</dbReference>
<dbReference type="GO" id="GO:0006935">
    <property type="term" value="P:chemotaxis"/>
    <property type="evidence" value="ECO:0007669"/>
    <property type="project" value="UniProtKB-ARBA"/>
</dbReference>
<dbReference type="EMBL" id="JAKKPZ010000153">
    <property type="protein sequence ID" value="KAI1700201.1"/>
    <property type="molecule type" value="Genomic_DNA"/>
</dbReference>
<proteinExistence type="inferred from homology"/>
<keyword evidence="10" id="KW-0325">Glycoprotein</keyword>
<evidence type="ECO:0000313" key="18">
    <source>
        <dbReference type="EMBL" id="KAI1700201.1"/>
    </source>
</evidence>
<evidence type="ECO:0000256" key="2">
    <source>
        <dbReference type="ARBA" id="ARBA00004479"/>
    </source>
</evidence>
<dbReference type="InterPro" id="IPR000719">
    <property type="entry name" value="Prot_kinase_dom"/>
</dbReference>
<dbReference type="PROSITE" id="PS50011">
    <property type="entry name" value="PROTEIN_KINASE_DOM"/>
    <property type="match status" value="1"/>
</dbReference>
<dbReference type="GO" id="GO:0005524">
    <property type="term" value="F:ATP binding"/>
    <property type="evidence" value="ECO:0007669"/>
    <property type="project" value="InterPro"/>
</dbReference>
<dbReference type="InterPro" id="IPR029787">
    <property type="entry name" value="Nucleotide_cyclase"/>
</dbReference>
<dbReference type="InterPro" id="IPR050401">
    <property type="entry name" value="Cyclic_nucleotide_synthase"/>
</dbReference>
<evidence type="ECO:0000256" key="4">
    <source>
        <dbReference type="ARBA" id="ARBA00022692"/>
    </source>
</evidence>
<dbReference type="InterPro" id="IPR011009">
    <property type="entry name" value="Kinase-like_dom_sf"/>
</dbReference>
<keyword evidence="11 13" id="KW-0456">Lyase</keyword>
<dbReference type="GO" id="GO:0001653">
    <property type="term" value="F:peptide receptor activity"/>
    <property type="evidence" value="ECO:0007669"/>
    <property type="project" value="TreeGrafter"/>
</dbReference>
<evidence type="ECO:0000256" key="1">
    <source>
        <dbReference type="ARBA" id="ARBA00001436"/>
    </source>
</evidence>
<evidence type="ECO:0000313" key="19">
    <source>
        <dbReference type="Proteomes" id="UP001201812"/>
    </source>
</evidence>
<dbReference type="SUPFAM" id="SSF56112">
    <property type="entry name" value="Protein kinase-like (PK-like)"/>
    <property type="match status" value="1"/>
</dbReference>
<evidence type="ECO:0000256" key="10">
    <source>
        <dbReference type="ARBA" id="ARBA00023180"/>
    </source>
</evidence>
<dbReference type="PROSITE" id="PS50125">
    <property type="entry name" value="GUANYLATE_CYCLASE_2"/>
    <property type="match status" value="1"/>
</dbReference>
<dbReference type="GO" id="GO:0005886">
    <property type="term" value="C:plasma membrane"/>
    <property type="evidence" value="ECO:0007669"/>
    <property type="project" value="TreeGrafter"/>
</dbReference>
<dbReference type="Pfam" id="PF07714">
    <property type="entry name" value="PK_Tyr_Ser-Thr"/>
    <property type="match status" value="1"/>
</dbReference>
<dbReference type="AlphaFoldDB" id="A0AAD4MNB9"/>
<feature type="domain" description="Guanylate cyclase" evidence="17">
    <location>
        <begin position="464"/>
        <end position="594"/>
    </location>
</feature>
<keyword evidence="8 15" id="KW-0472">Membrane</keyword>
<accession>A0AAD4MNB9</accession>
<evidence type="ECO:0000256" key="13">
    <source>
        <dbReference type="RuleBase" id="RU000405"/>
    </source>
</evidence>
<dbReference type="SUPFAM" id="SSF55073">
    <property type="entry name" value="Nucleotide cyclase"/>
    <property type="match status" value="1"/>
</dbReference>
<dbReference type="GO" id="GO:0004383">
    <property type="term" value="F:guanylate cyclase activity"/>
    <property type="evidence" value="ECO:0007669"/>
    <property type="project" value="UniProtKB-EC"/>
</dbReference>
<dbReference type="GO" id="GO:0035556">
    <property type="term" value="P:intracellular signal transduction"/>
    <property type="evidence" value="ECO:0007669"/>
    <property type="project" value="InterPro"/>
</dbReference>
<evidence type="ECO:0000256" key="6">
    <source>
        <dbReference type="ARBA" id="ARBA00022741"/>
    </source>
</evidence>
<dbReference type="InterPro" id="IPR018297">
    <property type="entry name" value="A/G_cyclase_CS"/>
</dbReference>
<comment type="similarity">
    <text evidence="13">Belongs to the adenylyl cyclase class-4/guanylyl cyclase family.</text>
</comment>
<dbReference type="EC" id="4.6.1.2" evidence="3 14"/>
<keyword evidence="5" id="KW-0732">Signal</keyword>
<evidence type="ECO:0000256" key="3">
    <source>
        <dbReference type="ARBA" id="ARBA00012202"/>
    </source>
</evidence>
<keyword evidence="9" id="KW-0675">Receptor</keyword>
<dbReference type="Gene3D" id="3.30.70.1230">
    <property type="entry name" value="Nucleotide cyclase"/>
    <property type="match status" value="1"/>
</dbReference>